<reference evidence="5" key="1">
    <citation type="submission" date="2019-08" db="EMBL/GenBank/DDBJ databases">
        <authorList>
            <person name="Kucharzyk K."/>
            <person name="Murdoch R.W."/>
            <person name="Higgins S."/>
            <person name="Loffler F."/>
        </authorList>
    </citation>
    <scope>NUCLEOTIDE SEQUENCE</scope>
</reference>
<dbReference type="PANTHER" id="PTHR43537:SF5">
    <property type="entry name" value="UXU OPERON TRANSCRIPTIONAL REGULATOR"/>
    <property type="match status" value="1"/>
</dbReference>
<keyword evidence="3" id="KW-0804">Transcription</keyword>
<dbReference type="PANTHER" id="PTHR43537">
    <property type="entry name" value="TRANSCRIPTIONAL REGULATOR, GNTR FAMILY"/>
    <property type="match status" value="1"/>
</dbReference>
<gene>
    <name evidence="5" type="primary">nanR_22</name>
    <name evidence="5" type="ORF">SDC9_205038</name>
</gene>
<dbReference type="AlphaFoldDB" id="A0A645JA44"/>
<dbReference type="Gene3D" id="1.20.120.530">
    <property type="entry name" value="GntR ligand-binding domain-like"/>
    <property type="match status" value="1"/>
</dbReference>
<dbReference type="Pfam" id="PF07729">
    <property type="entry name" value="FCD"/>
    <property type="match status" value="1"/>
</dbReference>
<evidence type="ECO:0000256" key="2">
    <source>
        <dbReference type="ARBA" id="ARBA00023125"/>
    </source>
</evidence>
<accession>A0A645JA44</accession>
<sequence>MIDYATVADMIDNNNLSSLFEARMFFEASTVALAAKRATKADIEKLYQFLDNIEENIRTDGVETKIGLGFHQMVADCCHNPVLSYIESSLLKLFEEYAKKIYAGHAVYKFDIEMHRAIVDAIAQHDSQKAYEMSVRDIRDYLSAVGASQELDDTVDLTRLPL</sequence>
<keyword evidence="2" id="KW-0238">DNA-binding</keyword>
<evidence type="ECO:0000256" key="3">
    <source>
        <dbReference type="ARBA" id="ARBA00023163"/>
    </source>
</evidence>
<keyword evidence="1" id="KW-0805">Transcription regulation</keyword>
<dbReference type="GO" id="GO:0003677">
    <property type="term" value="F:DNA binding"/>
    <property type="evidence" value="ECO:0007669"/>
    <property type="project" value="UniProtKB-KW"/>
</dbReference>
<dbReference type="EMBL" id="VSSQ01128766">
    <property type="protein sequence ID" value="MPN57344.1"/>
    <property type="molecule type" value="Genomic_DNA"/>
</dbReference>
<dbReference type="InterPro" id="IPR008920">
    <property type="entry name" value="TF_FadR/GntR_C"/>
</dbReference>
<evidence type="ECO:0000256" key="1">
    <source>
        <dbReference type="ARBA" id="ARBA00023015"/>
    </source>
</evidence>
<evidence type="ECO:0000259" key="4">
    <source>
        <dbReference type="SMART" id="SM00895"/>
    </source>
</evidence>
<name>A0A645JA44_9ZZZZ</name>
<dbReference type="SMART" id="SM00895">
    <property type="entry name" value="FCD"/>
    <property type="match status" value="1"/>
</dbReference>
<feature type="domain" description="GntR C-terminal" evidence="4">
    <location>
        <begin position="18"/>
        <end position="140"/>
    </location>
</feature>
<dbReference type="InterPro" id="IPR011711">
    <property type="entry name" value="GntR_C"/>
</dbReference>
<comment type="caution">
    <text evidence="5">The sequence shown here is derived from an EMBL/GenBank/DDBJ whole genome shotgun (WGS) entry which is preliminary data.</text>
</comment>
<organism evidence="5">
    <name type="scientific">bioreactor metagenome</name>
    <dbReference type="NCBI Taxonomy" id="1076179"/>
    <lineage>
        <taxon>unclassified sequences</taxon>
        <taxon>metagenomes</taxon>
        <taxon>ecological metagenomes</taxon>
    </lineage>
</organism>
<proteinExistence type="predicted"/>
<evidence type="ECO:0000313" key="5">
    <source>
        <dbReference type="EMBL" id="MPN57344.1"/>
    </source>
</evidence>
<protein>
    <submittedName>
        <fullName evidence="5">Transcriptional regulator NanR</fullName>
    </submittedName>
</protein>
<dbReference type="SUPFAM" id="SSF48008">
    <property type="entry name" value="GntR ligand-binding domain-like"/>
    <property type="match status" value="1"/>
</dbReference>